<dbReference type="AlphaFoldDB" id="A0A1G2LR92"/>
<comment type="caution">
    <text evidence="1">The sequence shown here is derived from an EMBL/GenBank/DDBJ whole genome shotgun (WGS) entry which is preliminary data.</text>
</comment>
<protein>
    <submittedName>
        <fullName evidence="1">Uncharacterized protein</fullName>
    </submittedName>
</protein>
<proteinExistence type="predicted"/>
<gene>
    <name evidence="1" type="ORF">A2909_01840</name>
</gene>
<organism evidence="1 2">
    <name type="scientific">Candidatus Tagabacteria bacterium RIFCSPLOWO2_01_FULL_39_11</name>
    <dbReference type="NCBI Taxonomy" id="1802295"/>
    <lineage>
        <taxon>Bacteria</taxon>
        <taxon>Candidatus Tagaibacteriota</taxon>
    </lineage>
</organism>
<accession>A0A1G2LR92</accession>
<dbReference type="EMBL" id="MHQZ01000036">
    <property type="protein sequence ID" value="OHA13392.1"/>
    <property type="molecule type" value="Genomic_DNA"/>
</dbReference>
<sequence length="107" mass="12403">MAEIITKNLSGDWRIEIWYHLQLWSQDQWTRRTVGYFRSKESALEIAGQNSAHFTKDCLNPHLVLTQDGVHGFVVSRYSVNIKDREIIEGEPNKREAEPSDLLTLFG</sequence>
<evidence type="ECO:0000313" key="1">
    <source>
        <dbReference type="EMBL" id="OHA13392.1"/>
    </source>
</evidence>
<name>A0A1G2LR92_9BACT</name>
<reference evidence="1 2" key="1">
    <citation type="journal article" date="2016" name="Nat. Commun.">
        <title>Thousands of microbial genomes shed light on interconnected biogeochemical processes in an aquifer system.</title>
        <authorList>
            <person name="Anantharaman K."/>
            <person name="Brown C.T."/>
            <person name="Hug L.A."/>
            <person name="Sharon I."/>
            <person name="Castelle C.J."/>
            <person name="Probst A.J."/>
            <person name="Thomas B.C."/>
            <person name="Singh A."/>
            <person name="Wilkins M.J."/>
            <person name="Karaoz U."/>
            <person name="Brodie E.L."/>
            <person name="Williams K.H."/>
            <person name="Hubbard S.S."/>
            <person name="Banfield J.F."/>
        </authorList>
    </citation>
    <scope>NUCLEOTIDE SEQUENCE [LARGE SCALE GENOMIC DNA]</scope>
</reference>
<dbReference type="Proteomes" id="UP000178302">
    <property type="component" value="Unassembled WGS sequence"/>
</dbReference>
<evidence type="ECO:0000313" key="2">
    <source>
        <dbReference type="Proteomes" id="UP000178302"/>
    </source>
</evidence>